<evidence type="ECO:0000313" key="2">
    <source>
        <dbReference type="EMBL" id="GAX13723.1"/>
    </source>
</evidence>
<dbReference type="Proteomes" id="UP000198406">
    <property type="component" value="Unassembled WGS sequence"/>
</dbReference>
<feature type="region of interest" description="Disordered" evidence="1">
    <location>
        <begin position="99"/>
        <end position="123"/>
    </location>
</feature>
<dbReference type="EMBL" id="BDSP01000072">
    <property type="protein sequence ID" value="GAX13723.1"/>
    <property type="molecule type" value="Genomic_DNA"/>
</dbReference>
<reference evidence="2 3" key="1">
    <citation type="journal article" date="2015" name="Plant Cell">
        <title>Oil accumulation by the oleaginous diatom Fistulifera solaris as revealed by the genome and transcriptome.</title>
        <authorList>
            <person name="Tanaka T."/>
            <person name="Maeda Y."/>
            <person name="Veluchamy A."/>
            <person name="Tanaka M."/>
            <person name="Abida H."/>
            <person name="Marechal E."/>
            <person name="Bowler C."/>
            <person name="Muto M."/>
            <person name="Sunaga Y."/>
            <person name="Tanaka M."/>
            <person name="Yoshino T."/>
            <person name="Taniguchi T."/>
            <person name="Fukuda Y."/>
            <person name="Nemoto M."/>
            <person name="Matsumoto M."/>
            <person name="Wong P.S."/>
            <person name="Aburatani S."/>
            <person name="Fujibuchi W."/>
        </authorList>
    </citation>
    <scope>NUCLEOTIDE SEQUENCE [LARGE SCALE GENOMIC DNA]</scope>
    <source>
        <strain evidence="2 3">JPCC DA0580</strain>
    </source>
</reference>
<comment type="caution">
    <text evidence="2">The sequence shown here is derived from an EMBL/GenBank/DDBJ whole genome shotgun (WGS) entry which is preliminary data.</text>
</comment>
<gene>
    <name evidence="2" type="ORF">FisN_2Hh598</name>
</gene>
<feature type="compositionally biased region" description="Basic and acidic residues" evidence="1">
    <location>
        <begin position="18"/>
        <end position="43"/>
    </location>
</feature>
<proteinExistence type="predicted"/>
<protein>
    <submittedName>
        <fullName evidence="2">Uncharacterized protein</fullName>
    </submittedName>
</protein>
<dbReference type="AlphaFoldDB" id="A0A1Z5JI81"/>
<keyword evidence="3" id="KW-1185">Reference proteome</keyword>
<name>A0A1Z5JI81_FISSO</name>
<accession>A0A1Z5JI81</accession>
<sequence length="383" mass="44308">MEREGPSCQFPTHKSFRRRMEEKSEWLKQKRGTPKAEDKAPKERTTFETVGALNDLQQKWKTEQFHFDNREATIEQRDEETSLRGLVNDTNRWVGTSLQSRSMASRHRRRMRESNSSTTKAFNDQYADAAISNRENESKSPAKDSILSSMWKEKHLDAYLENMIQKLQKQSDNKKTGRKLDKQKEQKREKLLCLLLQIKEKMSKIPTSVVSPKRTERTTPLNARCNHAVPAQRESNSLHHFETKGQSEQPRPEPSAPVLEKESEASDTDEYAVIPKEIIAEMQKLLSAHKHTDQTRAVSSRKVARRVSTTSILDVIPENETIVFDDFFDSTKEGAKEDAKHLFRKTKGRDERLRRADKQRHDVLESIGMVDRAVDFIVCGKIC</sequence>
<evidence type="ECO:0000313" key="3">
    <source>
        <dbReference type="Proteomes" id="UP000198406"/>
    </source>
</evidence>
<feature type="region of interest" description="Disordered" evidence="1">
    <location>
        <begin position="1"/>
        <end position="43"/>
    </location>
</feature>
<organism evidence="2 3">
    <name type="scientific">Fistulifera solaris</name>
    <name type="common">Oleaginous diatom</name>
    <dbReference type="NCBI Taxonomy" id="1519565"/>
    <lineage>
        <taxon>Eukaryota</taxon>
        <taxon>Sar</taxon>
        <taxon>Stramenopiles</taxon>
        <taxon>Ochrophyta</taxon>
        <taxon>Bacillariophyta</taxon>
        <taxon>Bacillariophyceae</taxon>
        <taxon>Bacillariophycidae</taxon>
        <taxon>Naviculales</taxon>
        <taxon>Naviculaceae</taxon>
        <taxon>Fistulifera</taxon>
    </lineage>
</organism>
<feature type="region of interest" description="Disordered" evidence="1">
    <location>
        <begin position="206"/>
        <end position="271"/>
    </location>
</feature>
<feature type="compositionally biased region" description="Basic and acidic residues" evidence="1">
    <location>
        <begin position="236"/>
        <end position="245"/>
    </location>
</feature>
<evidence type="ECO:0000256" key="1">
    <source>
        <dbReference type="SAM" id="MobiDB-lite"/>
    </source>
</evidence>
<dbReference type="InParanoid" id="A0A1Z5JI81"/>